<dbReference type="RefSeq" id="WP_142896494.1">
    <property type="nucleotide sequence ID" value="NZ_ML660054.1"/>
</dbReference>
<evidence type="ECO:0000313" key="2">
    <source>
        <dbReference type="Proteomes" id="UP000315252"/>
    </source>
</evidence>
<dbReference type="AlphaFoldDB" id="A0A545TU90"/>
<dbReference type="Proteomes" id="UP000315252">
    <property type="component" value="Unassembled WGS sequence"/>
</dbReference>
<reference evidence="1 2" key="1">
    <citation type="submission" date="2019-06" db="EMBL/GenBank/DDBJ databases">
        <title>Whole genome sequence for Rhodospirillaceae sp. R148.</title>
        <authorList>
            <person name="Wang G."/>
        </authorList>
    </citation>
    <scope>NUCLEOTIDE SEQUENCE [LARGE SCALE GENOMIC DNA]</scope>
    <source>
        <strain evidence="1 2">R148</strain>
    </source>
</reference>
<comment type="caution">
    <text evidence="1">The sequence shown here is derived from an EMBL/GenBank/DDBJ whole genome shotgun (WGS) entry which is preliminary data.</text>
</comment>
<name>A0A545TU90_9PROT</name>
<dbReference type="EMBL" id="VHSH01000003">
    <property type="protein sequence ID" value="TQV80780.1"/>
    <property type="molecule type" value="Genomic_DNA"/>
</dbReference>
<organism evidence="1 2">
    <name type="scientific">Denitrobaculum tricleocarpae</name>
    <dbReference type="NCBI Taxonomy" id="2591009"/>
    <lineage>
        <taxon>Bacteria</taxon>
        <taxon>Pseudomonadati</taxon>
        <taxon>Pseudomonadota</taxon>
        <taxon>Alphaproteobacteria</taxon>
        <taxon>Rhodospirillales</taxon>
        <taxon>Rhodospirillaceae</taxon>
        <taxon>Denitrobaculum</taxon>
    </lineage>
</organism>
<sequence length="164" mass="18303">MMAEDVSTEEVDGAAFQWDWVPNERLGPVSFRTPIADYTKMLGLRLEHYPEVAGYKESHFKVSGVDIDIYTQDGLVDTIISREVFMCNDVNVIESSMEELAEILGAEPDENDELDLSEDDEAAPYQVLDYHALGIQVWLLDGKVESVSCSHDAEAEVEPEGDEA</sequence>
<evidence type="ECO:0000313" key="1">
    <source>
        <dbReference type="EMBL" id="TQV80780.1"/>
    </source>
</evidence>
<gene>
    <name evidence="1" type="ORF">FKG95_11555</name>
</gene>
<accession>A0A545TU90</accession>
<keyword evidence="2" id="KW-1185">Reference proteome</keyword>
<proteinExistence type="predicted"/>
<protein>
    <submittedName>
        <fullName evidence="1">Uncharacterized protein</fullName>
    </submittedName>
</protein>